<proteinExistence type="inferred from homology"/>
<dbReference type="Proteomes" id="UP000038045">
    <property type="component" value="Unplaced"/>
</dbReference>
<evidence type="ECO:0000256" key="1">
    <source>
        <dbReference type="ARBA" id="ARBA00004123"/>
    </source>
</evidence>
<organism evidence="5 6">
    <name type="scientific">Parastrongyloides trichosuri</name>
    <name type="common">Possum-specific nematode worm</name>
    <dbReference type="NCBI Taxonomy" id="131310"/>
    <lineage>
        <taxon>Eukaryota</taxon>
        <taxon>Metazoa</taxon>
        <taxon>Ecdysozoa</taxon>
        <taxon>Nematoda</taxon>
        <taxon>Chromadorea</taxon>
        <taxon>Rhabditida</taxon>
        <taxon>Tylenchina</taxon>
        <taxon>Panagrolaimomorpha</taxon>
        <taxon>Strongyloidoidea</taxon>
        <taxon>Strongyloididae</taxon>
        <taxon>Parastrongyloides</taxon>
    </lineage>
</organism>
<evidence type="ECO:0000256" key="4">
    <source>
        <dbReference type="ARBA" id="ARBA00023242"/>
    </source>
</evidence>
<sequence length="282" mass="33324">MDCKKIKEIYIDKLCDCDAQIRSDAFDGLLQWMEQNSAKEALSFETLQVISKGLYFCLWMQDKALLQEDLADKIVLIHDILKTTDERTTFYFSLLSIINEKILSLDKWRIDKFLMLVRRIFRHIFNSLASNNWKETISRKYINMIDTKVLNRDEEPFKNAMVAHVISIFMDEFDKALNIVPASPDYQLLWYTPFFKSLSNNKTTDYIFNAILKDVFQAIIITLEMDCCEDTDLEKTKYQIPISDICKELFNIAKSNSIKSKRRKLLYNMIENFKIAEKKYVK</sequence>
<keyword evidence="5" id="KW-1185">Reference proteome</keyword>
<dbReference type="InterPro" id="IPR010301">
    <property type="entry name" value="RRP1"/>
</dbReference>
<reference evidence="6" key="1">
    <citation type="submission" date="2017-02" db="UniProtKB">
        <authorList>
            <consortium name="WormBaseParasite"/>
        </authorList>
    </citation>
    <scope>IDENTIFICATION</scope>
</reference>
<evidence type="ECO:0000313" key="6">
    <source>
        <dbReference type="WBParaSite" id="PTRK_0001126000.1"/>
    </source>
</evidence>
<dbReference type="WBParaSite" id="PTRK_0001126000.1">
    <property type="protein sequence ID" value="PTRK_0001126000.1"/>
    <property type="gene ID" value="PTRK_0001126000"/>
</dbReference>
<dbReference type="Pfam" id="PF05997">
    <property type="entry name" value="Nop52"/>
    <property type="match status" value="1"/>
</dbReference>
<dbReference type="GO" id="GO:0030688">
    <property type="term" value="C:preribosome, small subunit precursor"/>
    <property type="evidence" value="ECO:0007669"/>
    <property type="project" value="InterPro"/>
</dbReference>
<accession>A0A0N4ZRX7</accession>
<dbReference type="PANTHER" id="PTHR13026:SF0">
    <property type="entry name" value="RIBOSOMAL RNA PROCESSING 1B"/>
    <property type="match status" value="1"/>
</dbReference>
<keyword evidence="4" id="KW-0539">Nucleus</keyword>
<dbReference type="AlphaFoldDB" id="A0A0N4ZRX7"/>
<dbReference type="GO" id="GO:0005634">
    <property type="term" value="C:nucleus"/>
    <property type="evidence" value="ECO:0007669"/>
    <property type="project" value="UniProtKB-SubCell"/>
</dbReference>
<evidence type="ECO:0000256" key="3">
    <source>
        <dbReference type="ARBA" id="ARBA00022552"/>
    </source>
</evidence>
<dbReference type="GO" id="GO:0006364">
    <property type="term" value="P:rRNA processing"/>
    <property type="evidence" value="ECO:0007669"/>
    <property type="project" value="UniProtKB-KW"/>
</dbReference>
<evidence type="ECO:0000313" key="5">
    <source>
        <dbReference type="Proteomes" id="UP000038045"/>
    </source>
</evidence>
<dbReference type="STRING" id="131310.A0A0N4ZRX7"/>
<comment type="similarity">
    <text evidence="2">Belongs to the RRP1 family.</text>
</comment>
<protein>
    <submittedName>
        <fullName evidence="6">Nucleolar pre-ribosomal-associated protein 2</fullName>
    </submittedName>
</protein>
<evidence type="ECO:0000256" key="2">
    <source>
        <dbReference type="ARBA" id="ARBA00006374"/>
    </source>
</evidence>
<comment type="subcellular location">
    <subcellularLocation>
        <location evidence="1">Nucleus</location>
    </subcellularLocation>
</comment>
<name>A0A0N4ZRX7_PARTI</name>
<keyword evidence="3" id="KW-0698">rRNA processing</keyword>
<dbReference type="PANTHER" id="PTHR13026">
    <property type="entry name" value="NNP-1 PROTEIN NOVEL NUCLEAR PROTEIN 1 NOP52"/>
    <property type="match status" value="1"/>
</dbReference>